<dbReference type="Pfam" id="PF07963">
    <property type="entry name" value="N_methyl"/>
    <property type="match status" value="1"/>
</dbReference>
<keyword evidence="1" id="KW-1133">Transmembrane helix</keyword>
<proteinExistence type="predicted"/>
<feature type="transmembrane region" description="Helical" evidence="1">
    <location>
        <begin position="7"/>
        <end position="32"/>
    </location>
</feature>
<dbReference type="EMBL" id="AYEU01000002">
    <property type="protein sequence ID" value="ESK52811.1"/>
    <property type="molecule type" value="Genomic_DNA"/>
</dbReference>
<dbReference type="GO" id="GO:0043683">
    <property type="term" value="P:type IV pilus assembly"/>
    <property type="evidence" value="ECO:0007669"/>
    <property type="project" value="InterPro"/>
</dbReference>
<keyword evidence="1" id="KW-0472">Membrane</keyword>
<dbReference type="InterPro" id="IPR012902">
    <property type="entry name" value="N_methyl_site"/>
</dbReference>
<keyword evidence="3" id="KW-1185">Reference proteome</keyword>
<evidence type="ECO:0008006" key="4">
    <source>
        <dbReference type="Google" id="ProtNLM"/>
    </source>
</evidence>
<organism evidence="2 3">
    <name type="scientific">Acinetobacter brisouii CIP 110357</name>
    <dbReference type="NCBI Taxonomy" id="1341683"/>
    <lineage>
        <taxon>Bacteria</taxon>
        <taxon>Pseudomonadati</taxon>
        <taxon>Pseudomonadota</taxon>
        <taxon>Gammaproteobacteria</taxon>
        <taxon>Moraxellales</taxon>
        <taxon>Moraxellaceae</taxon>
        <taxon>Acinetobacter</taxon>
    </lineage>
</organism>
<dbReference type="Proteomes" id="UP000018418">
    <property type="component" value="Unassembled WGS sequence"/>
</dbReference>
<evidence type="ECO:0000313" key="3">
    <source>
        <dbReference type="Proteomes" id="UP000018418"/>
    </source>
</evidence>
<dbReference type="PROSITE" id="PS00409">
    <property type="entry name" value="PROKAR_NTER_METHYL"/>
    <property type="match status" value="1"/>
</dbReference>
<keyword evidence="1" id="KW-0812">Transmembrane</keyword>
<dbReference type="InterPro" id="IPR032092">
    <property type="entry name" value="PilW"/>
</dbReference>
<dbReference type="AlphaFoldDB" id="V2UW46"/>
<dbReference type="OrthoDB" id="6712892at2"/>
<dbReference type="NCBIfam" id="TIGR02532">
    <property type="entry name" value="IV_pilin_GFxxxE"/>
    <property type="match status" value="1"/>
</dbReference>
<dbReference type="PATRIC" id="fig|1341683.3.peg.199"/>
<sequence>MRYSQRGFTLIELMVSLVLGLIIVAAAVMLFIAGQKSFALQQGAADIQDNANFALNYMTKDIRMANLNAVTATMTASSANGGIVFSTANLADVASSAVSQSEVSNTSNVNVGSDQLVIQYLPTQAQIDSGLFDCEGTQVTDTSVYVIERYFVRQDANINNNETSATALALACAAGRSNNLTAFNRDNGQIIMKRVDYFHVLLTVQNSSGNFRDMTIAQYTTNAPTARIVGVKLGILARSNQSVGVDSNINLAKPFAILDQSPDQSVTLNSTIQSAQTKNLRQVITQTVAIRNALGGR</sequence>
<dbReference type="InterPro" id="IPR045584">
    <property type="entry name" value="Pilin-like"/>
</dbReference>
<dbReference type="STRING" id="396323.VH98_00815"/>
<evidence type="ECO:0000313" key="2">
    <source>
        <dbReference type="EMBL" id="ESK52811.1"/>
    </source>
</evidence>
<accession>V2UW46</accession>
<gene>
    <name evidence="2" type="ORF">P255_00203</name>
</gene>
<dbReference type="RefSeq" id="WP_004899139.1">
    <property type="nucleotide sequence ID" value="NZ_BBTI01000003.1"/>
</dbReference>
<protein>
    <recommendedName>
        <fullName evidence="4">Prepilin-type N-terminal cleavage/methylation domain-containing protein</fullName>
    </recommendedName>
</protein>
<dbReference type="SUPFAM" id="SSF54523">
    <property type="entry name" value="Pili subunits"/>
    <property type="match status" value="1"/>
</dbReference>
<dbReference type="HOGENOM" id="CLU_054333_0_0_6"/>
<dbReference type="Pfam" id="PF16074">
    <property type="entry name" value="PilW"/>
    <property type="match status" value="1"/>
</dbReference>
<comment type="caution">
    <text evidence="2">The sequence shown here is derived from an EMBL/GenBank/DDBJ whole genome shotgun (WGS) entry which is preliminary data.</text>
</comment>
<name>V2UW46_9GAMM</name>
<reference evidence="2 3" key="1">
    <citation type="submission" date="2013-10" db="EMBL/GenBank/DDBJ databases">
        <title>The Genome Sequence of Acinetobacter brisouii CIP 110357.</title>
        <authorList>
            <consortium name="The Broad Institute Genomics Platform"/>
            <consortium name="The Broad Institute Genome Sequencing Center for Infectious Disease"/>
            <person name="Cerqueira G."/>
            <person name="Feldgarden M."/>
            <person name="Courvalin P."/>
            <person name="Grillot-Courvalin C."/>
            <person name="Clermont D."/>
            <person name="Rocha E."/>
            <person name="Yoon E.-J."/>
            <person name="Nemec A."/>
            <person name="Young S.K."/>
            <person name="Zeng Q."/>
            <person name="Gargeya S."/>
            <person name="Fitzgerald M."/>
            <person name="Abouelleil A."/>
            <person name="Alvarado L."/>
            <person name="Berlin A.M."/>
            <person name="Chapman S.B."/>
            <person name="Gainer-Dewar J."/>
            <person name="Goldberg J."/>
            <person name="Gnerre S."/>
            <person name="Griggs A."/>
            <person name="Gujja S."/>
            <person name="Hansen M."/>
            <person name="Howarth C."/>
            <person name="Imamovic A."/>
            <person name="Ireland A."/>
            <person name="Larimer J."/>
            <person name="McCowan C."/>
            <person name="Murphy C."/>
            <person name="Pearson M."/>
            <person name="Poon T.W."/>
            <person name="Priest M."/>
            <person name="Roberts A."/>
            <person name="Saif S."/>
            <person name="Shea T."/>
            <person name="Sykes S."/>
            <person name="Wortman J."/>
            <person name="Nusbaum C."/>
            <person name="Birren B."/>
        </authorList>
    </citation>
    <scope>NUCLEOTIDE SEQUENCE [LARGE SCALE GENOMIC DNA]</scope>
    <source>
        <strain evidence="2 3">CIP 110357</strain>
    </source>
</reference>
<evidence type="ECO:0000256" key="1">
    <source>
        <dbReference type="SAM" id="Phobius"/>
    </source>
</evidence>